<evidence type="ECO:0000313" key="2">
    <source>
        <dbReference type="Proteomes" id="UP000298058"/>
    </source>
</evidence>
<accession>A0A4R9M3J5</accession>
<dbReference type="RefSeq" id="WP_135759038.1">
    <property type="nucleotide sequence ID" value="NZ_RQHW01000010.1"/>
</dbReference>
<protein>
    <recommendedName>
        <fullName evidence="3">Tetratricopeptide repeat protein</fullName>
    </recommendedName>
</protein>
<dbReference type="Gene3D" id="1.25.40.10">
    <property type="entry name" value="Tetratricopeptide repeat domain"/>
    <property type="match status" value="1"/>
</dbReference>
<name>A0A4R9M3J5_9LEPT</name>
<dbReference type="OrthoDB" id="340067at2"/>
<dbReference type="SUPFAM" id="SSF48452">
    <property type="entry name" value="TPR-like"/>
    <property type="match status" value="1"/>
</dbReference>
<dbReference type="EMBL" id="RQHW01000010">
    <property type="protein sequence ID" value="TGN20551.1"/>
    <property type="molecule type" value="Genomic_DNA"/>
</dbReference>
<dbReference type="InterPro" id="IPR011990">
    <property type="entry name" value="TPR-like_helical_dom_sf"/>
</dbReference>
<gene>
    <name evidence="1" type="ORF">EHS15_02870</name>
</gene>
<keyword evidence="2" id="KW-1185">Reference proteome</keyword>
<organism evidence="1 2">
    <name type="scientific">Leptospira idonii</name>
    <dbReference type="NCBI Taxonomy" id="1193500"/>
    <lineage>
        <taxon>Bacteria</taxon>
        <taxon>Pseudomonadati</taxon>
        <taxon>Spirochaetota</taxon>
        <taxon>Spirochaetia</taxon>
        <taxon>Leptospirales</taxon>
        <taxon>Leptospiraceae</taxon>
        <taxon>Leptospira</taxon>
    </lineage>
</organism>
<comment type="caution">
    <text evidence="1">The sequence shown here is derived from an EMBL/GenBank/DDBJ whole genome shotgun (WGS) entry which is preliminary data.</text>
</comment>
<dbReference type="AlphaFoldDB" id="A0A4R9M3J5"/>
<evidence type="ECO:0008006" key="3">
    <source>
        <dbReference type="Google" id="ProtNLM"/>
    </source>
</evidence>
<proteinExistence type="predicted"/>
<dbReference type="Proteomes" id="UP000298058">
    <property type="component" value="Unassembled WGS sequence"/>
</dbReference>
<sequence length="156" mass="17512">MSFRRLLILTALFLNSTVILYANPILDQPADVILKETRLSRIPQMIQALEDKAKIYAENNKILEAREYLKKAIVLKDAIGMRESEGNAQLLTQISKLESKLGNQCEASQLSKLAKNIYRKIGVNFGAVTFEEPKQNQETNISAAKACGESVTWLKE</sequence>
<reference evidence="1" key="1">
    <citation type="journal article" date="2019" name="PLoS Negl. Trop. Dis.">
        <title>Revisiting the worldwide diversity of Leptospira species in the environment.</title>
        <authorList>
            <person name="Vincent A.T."/>
            <person name="Schiettekatte O."/>
            <person name="Bourhy P."/>
            <person name="Veyrier F.J."/>
            <person name="Picardeau M."/>
        </authorList>
    </citation>
    <scope>NUCLEOTIDE SEQUENCE [LARGE SCALE GENOMIC DNA]</scope>
    <source>
        <strain evidence="1">201300427</strain>
    </source>
</reference>
<evidence type="ECO:0000313" key="1">
    <source>
        <dbReference type="EMBL" id="TGN20551.1"/>
    </source>
</evidence>